<proteinExistence type="predicted"/>
<reference evidence="3 4" key="1">
    <citation type="journal article" date="2004" name="Science">
        <title>The genome of the diatom Thalassiosira pseudonana: ecology, evolution, and metabolism.</title>
        <authorList>
            <person name="Armbrust E.V."/>
            <person name="Berges J.A."/>
            <person name="Bowler C."/>
            <person name="Green B.R."/>
            <person name="Martinez D."/>
            <person name="Putnam N.H."/>
            <person name="Zhou S."/>
            <person name="Allen A.E."/>
            <person name="Apt K.E."/>
            <person name="Bechner M."/>
            <person name="Brzezinski M.A."/>
            <person name="Chaal B.K."/>
            <person name="Chiovitti A."/>
            <person name="Davis A.K."/>
            <person name="Demarest M.S."/>
            <person name="Detter J.C."/>
            <person name="Glavina T."/>
            <person name="Goodstein D."/>
            <person name="Hadi M.Z."/>
            <person name="Hellsten U."/>
            <person name="Hildebrand M."/>
            <person name="Jenkins B.D."/>
            <person name="Jurka J."/>
            <person name="Kapitonov V.V."/>
            <person name="Kroger N."/>
            <person name="Lau W.W."/>
            <person name="Lane T.W."/>
            <person name="Larimer F.W."/>
            <person name="Lippmeier J.C."/>
            <person name="Lucas S."/>
            <person name="Medina M."/>
            <person name="Montsant A."/>
            <person name="Obornik M."/>
            <person name="Parker M.S."/>
            <person name="Palenik B."/>
            <person name="Pazour G.J."/>
            <person name="Richardson P.M."/>
            <person name="Rynearson T.A."/>
            <person name="Saito M.A."/>
            <person name="Schwartz D.C."/>
            <person name="Thamatrakoln K."/>
            <person name="Valentin K."/>
            <person name="Vardi A."/>
            <person name="Wilkerson F.P."/>
            <person name="Rokhsar D.S."/>
        </authorList>
    </citation>
    <scope>NUCLEOTIDE SEQUENCE [LARGE SCALE GENOMIC DNA]</scope>
    <source>
        <strain evidence="3 4">CCMP1335</strain>
    </source>
</reference>
<dbReference type="eggNOG" id="ENOG502SH89">
    <property type="taxonomic scope" value="Eukaryota"/>
</dbReference>
<keyword evidence="1" id="KW-0472">Membrane</keyword>
<keyword evidence="2" id="KW-0732">Signal</keyword>
<dbReference type="Proteomes" id="UP000001449">
    <property type="component" value="Chromosome 5"/>
</dbReference>
<evidence type="ECO:0000313" key="3">
    <source>
        <dbReference type="EMBL" id="EED92617.1"/>
    </source>
</evidence>
<dbReference type="PaxDb" id="35128-Thaps268958"/>
<dbReference type="HOGENOM" id="CLU_056661_0_0_1"/>
<evidence type="ECO:0000256" key="2">
    <source>
        <dbReference type="SAM" id="SignalP"/>
    </source>
</evidence>
<keyword evidence="1" id="KW-0812">Transmembrane</keyword>
<keyword evidence="1" id="KW-1133">Transmembrane helix</keyword>
<dbReference type="AlphaFoldDB" id="B8C3T7"/>
<gene>
    <name evidence="3" type="ORF">THAPSDRAFT_268958</name>
</gene>
<evidence type="ECO:0000256" key="1">
    <source>
        <dbReference type="SAM" id="Phobius"/>
    </source>
</evidence>
<reference evidence="3 4" key="2">
    <citation type="journal article" date="2008" name="Nature">
        <title>The Phaeodactylum genome reveals the evolutionary history of diatom genomes.</title>
        <authorList>
            <person name="Bowler C."/>
            <person name="Allen A.E."/>
            <person name="Badger J.H."/>
            <person name="Grimwood J."/>
            <person name="Jabbari K."/>
            <person name="Kuo A."/>
            <person name="Maheswari U."/>
            <person name="Martens C."/>
            <person name="Maumus F."/>
            <person name="Otillar R.P."/>
            <person name="Rayko E."/>
            <person name="Salamov A."/>
            <person name="Vandepoele K."/>
            <person name="Beszteri B."/>
            <person name="Gruber A."/>
            <person name="Heijde M."/>
            <person name="Katinka M."/>
            <person name="Mock T."/>
            <person name="Valentin K."/>
            <person name="Verret F."/>
            <person name="Berges J.A."/>
            <person name="Brownlee C."/>
            <person name="Cadoret J.P."/>
            <person name="Chiovitti A."/>
            <person name="Choi C.J."/>
            <person name="Coesel S."/>
            <person name="De Martino A."/>
            <person name="Detter J.C."/>
            <person name="Durkin C."/>
            <person name="Falciatore A."/>
            <person name="Fournet J."/>
            <person name="Haruta M."/>
            <person name="Huysman M.J."/>
            <person name="Jenkins B.D."/>
            <person name="Jiroutova K."/>
            <person name="Jorgensen R.E."/>
            <person name="Joubert Y."/>
            <person name="Kaplan A."/>
            <person name="Kroger N."/>
            <person name="Kroth P.G."/>
            <person name="La Roche J."/>
            <person name="Lindquist E."/>
            <person name="Lommer M."/>
            <person name="Martin-Jezequel V."/>
            <person name="Lopez P.J."/>
            <person name="Lucas S."/>
            <person name="Mangogna M."/>
            <person name="McGinnis K."/>
            <person name="Medlin L.K."/>
            <person name="Montsant A."/>
            <person name="Oudot-Le Secq M.P."/>
            <person name="Napoli C."/>
            <person name="Obornik M."/>
            <person name="Parker M.S."/>
            <person name="Petit J.L."/>
            <person name="Porcel B.M."/>
            <person name="Poulsen N."/>
            <person name="Robison M."/>
            <person name="Rychlewski L."/>
            <person name="Rynearson T.A."/>
            <person name="Schmutz J."/>
            <person name="Shapiro H."/>
            <person name="Siaut M."/>
            <person name="Stanley M."/>
            <person name="Sussman M.R."/>
            <person name="Taylor A.R."/>
            <person name="Vardi A."/>
            <person name="von Dassow P."/>
            <person name="Vyverman W."/>
            <person name="Willis A."/>
            <person name="Wyrwicz L.S."/>
            <person name="Rokhsar D.S."/>
            <person name="Weissenbach J."/>
            <person name="Armbrust E.V."/>
            <person name="Green B.R."/>
            <person name="Van de Peer Y."/>
            <person name="Grigoriev I.V."/>
        </authorList>
    </citation>
    <scope>NUCLEOTIDE SEQUENCE [LARGE SCALE GENOMIC DNA]</scope>
    <source>
        <strain evidence="3 4">CCMP1335</strain>
    </source>
</reference>
<dbReference type="RefSeq" id="XP_002290865.1">
    <property type="nucleotide sequence ID" value="XM_002290829.1"/>
</dbReference>
<dbReference type="GeneID" id="7442279"/>
<dbReference type="EMBL" id="CM000642">
    <property type="protein sequence ID" value="EED92617.1"/>
    <property type="molecule type" value="Genomic_DNA"/>
</dbReference>
<protein>
    <submittedName>
        <fullName evidence="3">Uncharacterized protein</fullName>
    </submittedName>
</protein>
<dbReference type="InParanoid" id="B8C3T7"/>
<organism evidence="3 4">
    <name type="scientific">Thalassiosira pseudonana</name>
    <name type="common">Marine diatom</name>
    <name type="synonym">Cyclotella nana</name>
    <dbReference type="NCBI Taxonomy" id="35128"/>
    <lineage>
        <taxon>Eukaryota</taxon>
        <taxon>Sar</taxon>
        <taxon>Stramenopiles</taxon>
        <taxon>Ochrophyta</taxon>
        <taxon>Bacillariophyta</taxon>
        <taxon>Coscinodiscophyceae</taxon>
        <taxon>Thalassiosirophycidae</taxon>
        <taxon>Thalassiosirales</taxon>
        <taxon>Thalassiosiraceae</taxon>
        <taxon>Thalassiosira</taxon>
    </lineage>
</organism>
<feature type="signal peptide" evidence="2">
    <location>
        <begin position="1"/>
        <end position="17"/>
    </location>
</feature>
<feature type="transmembrane region" description="Helical" evidence="1">
    <location>
        <begin position="383"/>
        <end position="403"/>
    </location>
</feature>
<evidence type="ECO:0000313" key="4">
    <source>
        <dbReference type="Proteomes" id="UP000001449"/>
    </source>
</evidence>
<feature type="chain" id="PRO_5002866270" evidence="2">
    <location>
        <begin position="18"/>
        <end position="423"/>
    </location>
</feature>
<keyword evidence="4" id="KW-1185">Reference proteome</keyword>
<dbReference type="KEGG" id="tps:THAPSDRAFT_268958"/>
<name>B8C3T7_THAPS</name>
<sequence>MMNKVLAIAAIAGSTSAVKTTPAMAENLAKIQAEGIAADSSFGQHLLSKSRRVEQNNYGQQYDMSFVSNYSIKFLGCHHVTQWNSDADEDNNNDQNQEAMSLSNSRIQSKGLVRFRLCPSNSCHDGFSTGCSKDYGEYVVDMVQFLQVYVAHQQEEQEYKCSTYRNTCYKNCYESTNANCYSSCYKKYGVNVAMCASNDGAGNYYNQNVNGNAAFSLEDYLECAEYKFGGDTDDLVHYLGPYCATQGGDIRLGFFTDETCTLASSNQANYFEKLTGVEVPYTKASIVSTNCMSCEAKEDANDANANQDYYNYDANGNRNYYIAKEVNDLCGKMYMQSGKCETNMNSEDVPYPEDGACTYIEGVKRLKSDGIIRSDNTVNSKPAAISIGVFTGLAVLLGGYVYYLKSKIARSRVNLAGANVSLT</sequence>
<dbReference type="OMA" id="IKFLGCH"/>
<accession>B8C3T7</accession>